<evidence type="ECO:0000256" key="4">
    <source>
        <dbReference type="ARBA" id="ARBA00001946"/>
    </source>
</evidence>
<accession>A0AAJ7XGV8</accession>
<feature type="domain" description="SMP-30/Gluconolactonase/LRE-like region" evidence="16">
    <location>
        <begin position="16"/>
        <end position="269"/>
    </location>
</feature>
<dbReference type="InterPro" id="IPR005511">
    <property type="entry name" value="SMP-30"/>
</dbReference>
<comment type="catalytic activity">
    <reaction evidence="1">
        <text>D-glucono-1,5-lactone + H2O = D-gluconate + H(+)</text>
        <dbReference type="Rhea" id="RHEA:10440"/>
        <dbReference type="ChEBI" id="CHEBI:15377"/>
        <dbReference type="ChEBI" id="CHEBI:15378"/>
        <dbReference type="ChEBI" id="CHEBI:16217"/>
        <dbReference type="ChEBI" id="CHEBI:18391"/>
        <dbReference type="EC" id="3.1.1.17"/>
    </reaction>
</comment>
<evidence type="ECO:0000313" key="19">
    <source>
        <dbReference type="RefSeq" id="XP_032832809.1"/>
    </source>
</evidence>
<evidence type="ECO:0000256" key="5">
    <source>
        <dbReference type="ARBA" id="ARBA00004496"/>
    </source>
</evidence>
<comment type="cofactor">
    <cofactor evidence="4">
        <name>Mg(2+)</name>
        <dbReference type="ChEBI" id="CHEBI:18420"/>
    </cofactor>
</comment>
<evidence type="ECO:0000256" key="7">
    <source>
        <dbReference type="ARBA" id="ARBA00013227"/>
    </source>
</evidence>
<comment type="cofactor">
    <cofactor evidence="2">
        <name>Ca(2+)</name>
        <dbReference type="ChEBI" id="CHEBI:29108"/>
    </cofactor>
</comment>
<keyword evidence="15" id="KW-0862">Zinc</keyword>
<feature type="binding site" evidence="15">
    <location>
        <position position="160"/>
    </location>
    <ligand>
        <name>a divalent metal cation</name>
        <dbReference type="ChEBI" id="CHEBI:60240"/>
    </ligand>
</feature>
<evidence type="ECO:0000256" key="13">
    <source>
        <dbReference type="ARBA" id="ARBA00032464"/>
    </source>
</evidence>
<dbReference type="GO" id="GO:0030234">
    <property type="term" value="F:enzyme regulator activity"/>
    <property type="evidence" value="ECO:0007669"/>
    <property type="project" value="InterPro"/>
</dbReference>
<evidence type="ECO:0000256" key="11">
    <source>
        <dbReference type="ARBA" id="ARBA00022801"/>
    </source>
</evidence>
<dbReference type="Gene3D" id="2.120.10.30">
    <property type="entry name" value="TolB, C-terminal domain"/>
    <property type="match status" value="1"/>
</dbReference>
<sequence length="305" mass="32900">MSGVQVQSVVGEACRVGEGPVWEGAAGTLLYVDVLAQDVCRWHPHTGTVEKVHLDGTVGCAVPRRGRAGYAVACGTTFGLLDWDERRFTPVAAVDKDRPNNRFNDGKVDPAGRFFAGTMGNETAPAVLERKQGSLYSLDAGSDGSAATATRHFRDVDISNGLDWSLDNATFFYIDSLAYSLFAFKYDVTTGTLSDRRVVYRFEPDEAIPDGQCLDAEGRLWVACYNGGRVIRIDPETGKRLQVVKLPVSKTTSCCFGGPDYSELFVTSACEGLDAAGLEREPQAGNVFKITGLGVKGRAPFEYAG</sequence>
<evidence type="ECO:0000256" key="14">
    <source>
        <dbReference type="PIRSR" id="PIRSR605511-1"/>
    </source>
</evidence>
<evidence type="ECO:0000256" key="3">
    <source>
        <dbReference type="ARBA" id="ARBA00001936"/>
    </source>
</evidence>
<evidence type="ECO:0000256" key="12">
    <source>
        <dbReference type="ARBA" id="ARBA00022837"/>
    </source>
</evidence>
<dbReference type="PANTHER" id="PTHR10907:SF47">
    <property type="entry name" value="REGUCALCIN"/>
    <property type="match status" value="1"/>
</dbReference>
<reference evidence="18 19" key="1">
    <citation type="submission" date="2025-04" db="UniProtKB">
        <authorList>
            <consortium name="RefSeq"/>
        </authorList>
    </citation>
    <scope>IDENTIFICATION</scope>
    <source>
        <tissue evidence="18 19">Sperm</tissue>
    </source>
</reference>
<organism evidence="17 18">
    <name type="scientific">Petromyzon marinus</name>
    <name type="common">Sea lamprey</name>
    <dbReference type="NCBI Taxonomy" id="7757"/>
    <lineage>
        <taxon>Eukaryota</taxon>
        <taxon>Metazoa</taxon>
        <taxon>Chordata</taxon>
        <taxon>Craniata</taxon>
        <taxon>Vertebrata</taxon>
        <taxon>Cyclostomata</taxon>
        <taxon>Hyperoartia</taxon>
        <taxon>Petromyzontiformes</taxon>
        <taxon>Petromyzontidae</taxon>
        <taxon>Petromyzon</taxon>
    </lineage>
</organism>
<comment type="cofactor">
    <cofactor evidence="15">
        <name>Zn(2+)</name>
        <dbReference type="ChEBI" id="CHEBI:29105"/>
    </cofactor>
    <text evidence="15">Binds 1 divalent metal cation per subunit.</text>
</comment>
<dbReference type="InterPro" id="IPR011042">
    <property type="entry name" value="6-blade_b-propeller_TolB-like"/>
</dbReference>
<keyword evidence="10 15" id="KW-0479">Metal-binding</keyword>
<keyword evidence="9" id="KW-0963">Cytoplasm</keyword>
<dbReference type="SUPFAM" id="SSF63829">
    <property type="entry name" value="Calcium-dependent phosphotriesterase"/>
    <property type="match status" value="1"/>
</dbReference>
<dbReference type="CTD" id="9104"/>
<evidence type="ECO:0000256" key="10">
    <source>
        <dbReference type="ARBA" id="ARBA00022723"/>
    </source>
</evidence>
<keyword evidence="11" id="KW-0378">Hydrolase</keyword>
<protein>
    <recommendedName>
        <fullName evidence="8">Regucalcin</fullName>
        <ecNumber evidence="7">3.1.1.17</ecNumber>
    </recommendedName>
    <alternativeName>
        <fullName evidence="13">Gluconolactonase</fullName>
    </alternativeName>
</protein>
<comment type="similarity">
    <text evidence="6">Belongs to the SMP-30/CGR1 family.</text>
</comment>
<feature type="binding site" evidence="15">
    <location>
        <position position="210"/>
    </location>
    <ligand>
        <name>a divalent metal cation</name>
        <dbReference type="ChEBI" id="CHEBI:60240"/>
    </ligand>
</feature>
<dbReference type="GO" id="GO:0004341">
    <property type="term" value="F:gluconolactonase activity"/>
    <property type="evidence" value="ECO:0007669"/>
    <property type="project" value="UniProtKB-EC"/>
</dbReference>
<dbReference type="EC" id="3.1.1.17" evidence="7"/>
<comment type="subcellular location">
    <subcellularLocation>
        <location evidence="5">Cytoplasm</location>
    </subcellularLocation>
</comment>
<evidence type="ECO:0000259" key="16">
    <source>
        <dbReference type="Pfam" id="PF08450"/>
    </source>
</evidence>
<dbReference type="KEGG" id="pmrn:116955676"/>
<evidence type="ECO:0000256" key="6">
    <source>
        <dbReference type="ARBA" id="ARBA00008853"/>
    </source>
</evidence>
<keyword evidence="12" id="KW-0106">Calcium</keyword>
<dbReference type="GO" id="GO:0005509">
    <property type="term" value="F:calcium ion binding"/>
    <property type="evidence" value="ECO:0007669"/>
    <property type="project" value="InterPro"/>
</dbReference>
<gene>
    <name evidence="18 19" type="primary">RGN</name>
</gene>
<dbReference type="RefSeq" id="XP_032832809.1">
    <property type="nucleotide sequence ID" value="XM_032976918.1"/>
</dbReference>
<dbReference type="AlphaFoldDB" id="A0AAJ7XGV8"/>
<dbReference type="GeneID" id="116955676"/>
<dbReference type="Pfam" id="PF08450">
    <property type="entry name" value="SGL"/>
    <property type="match status" value="1"/>
</dbReference>
<evidence type="ECO:0000313" key="18">
    <source>
        <dbReference type="RefSeq" id="XP_032832808.1"/>
    </source>
</evidence>
<dbReference type="GO" id="GO:0019853">
    <property type="term" value="P:L-ascorbic acid biosynthetic process"/>
    <property type="evidence" value="ECO:0007669"/>
    <property type="project" value="TreeGrafter"/>
</dbReference>
<feature type="binding site" evidence="15">
    <location>
        <position position="122"/>
    </location>
    <ligand>
        <name>substrate</name>
    </ligand>
</feature>
<name>A0AAJ7XGV8_PETMA</name>
<dbReference type="PRINTS" id="PR01790">
    <property type="entry name" value="SMP30FAMILY"/>
</dbReference>
<evidence type="ECO:0000256" key="8">
    <source>
        <dbReference type="ARBA" id="ARBA00016808"/>
    </source>
</evidence>
<evidence type="ECO:0000256" key="1">
    <source>
        <dbReference type="ARBA" id="ARBA00001589"/>
    </source>
</evidence>
<feature type="binding site" evidence="15">
    <location>
        <position position="102"/>
    </location>
    <ligand>
        <name>substrate</name>
    </ligand>
</feature>
<dbReference type="Proteomes" id="UP001318040">
    <property type="component" value="Chromosome 61"/>
</dbReference>
<proteinExistence type="inferred from homology"/>
<feature type="binding site" evidence="15">
    <location>
        <position position="18"/>
    </location>
    <ligand>
        <name>a divalent metal cation</name>
        <dbReference type="ChEBI" id="CHEBI:60240"/>
    </ligand>
</feature>
<keyword evidence="17" id="KW-1185">Reference proteome</keyword>
<dbReference type="InterPro" id="IPR013658">
    <property type="entry name" value="SGL"/>
</dbReference>
<dbReference type="PRINTS" id="PR01791">
    <property type="entry name" value="REGUCALCIN"/>
</dbReference>
<dbReference type="RefSeq" id="XP_032832808.1">
    <property type="nucleotide sequence ID" value="XM_032976917.1"/>
</dbReference>
<dbReference type="PANTHER" id="PTHR10907">
    <property type="entry name" value="REGUCALCIN"/>
    <property type="match status" value="1"/>
</dbReference>
<feature type="active site" description="Proton donor/acceptor" evidence="14">
    <location>
        <position position="210"/>
    </location>
</feature>
<evidence type="ECO:0000256" key="2">
    <source>
        <dbReference type="ARBA" id="ARBA00001913"/>
    </source>
</evidence>
<evidence type="ECO:0000313" key="17">
    <source>
        <dbReference type="Proteomes" id="UP001318040"/>
    </source>
</evidence>
<evidence type="ECO:0000256" key="15">
    <source>
        <dbReference type="PIRSR" id="PIRSR605511-2"/>
    </source>
</evidence>
<feature type="binding site" evidence="15">
    <location>
        <position position="104"/>
    </location>
    <ligand>
        <name>substrate</name>
    </ligand>
</feature>
<dbReference type="InterPro" id="IPR008367">
    <property type="entry name" value="Regucalcin"/>
</dbReference>
<dbReference type="FunFam" id="2.120.10.30:FF:000027">
    <property type="entry name" value="Regucalcin homologue"/>
    <property type="match status" value="1"/>
</dbReference>
<dbReference type="GO" id="GO:0005737">
    <property type="term" value="C:cytoplasm"/>
    <property type="evidence" value="ECO:0007669"/>
    <property type="project" value="UniProtKB-SubCell"/>
</dbReference>
<evidence type="ECO:0000256" key="9">
    <source>
        <dbReference type="ARBA" id="ARBA00022490"/>
    </source>
</evidence>
<comment type="cofactor">
    <cofactor evidence="3">
        <name>Mn(2+)</name>
        <dbReference type="ChEBI" id="CHEBI:29035"/>
    </cofactor>
</comment>